<feature type="domain" description="ABC3 transporter permease C-terminal" evidence="8">
    <location>
        <begin position="273"/>
        <end position="385"/>
    </location>
</feature>
<dbReference type="AlphaFoldDB" id="A0A7S9QBF6"/>
<accession>A0A7S9QBF6</accession>
<evidence type="ECO:0000313" key="10">
    <source>
        <dbReference type="Proteomes" id="UP000594800"/>
    </source>
</evidence>
<dbReference type="PANTHER" id="PTHR43738:SF1">
    <property type="entry name" value="HEMIN TRANSPORT SYSTEM PERMEASE PROTEIN HRTB-RELATED"/>
    <property type="match status" value="1"/>
</dbReference>
<evidence type="ECO:0000256" key="1">
    <source>
        <dbReference type="ARBA" id="ARBA00004651"/>
    </source>
</evidence>
<evidence type="ECO:0000256" key="6">
    <source>
        <dbReference type="ARBA" id="ARBA00023136"/>
    </source>
</evidence>
<reference evidence="9 10" key="1">
    <citation type="submission" date="2020-11" db="EMBL/GenBank/DDBJ databases">
        <title>Description of Pontivivens ytuae sp. nov. isolated from deep sea sediment of Mariana Trench.</title>
        <authorList>
            <person name="Wang Z."/>
            <person name="Sun Q.-L."/>
            <person name="Xu X.-D."/>
            <person name="Tang Y.-Z."/>
            <person name="Zhang J."/>
        </authorList>
    </citation>
    <scope>NUCLEOTIDE SEQUENCE [LARGE SCALE GENOMIC DNA]</scope>
    <source>
        <strain evidence="9 10">MT2928</strain>
    </source>
</reference>
<evidence type="ECO:0000259" key="8">
    <source>
        <dbReference type="Pfam" id="PF02687"/>
    </source>
</evidence>
<feature type="transmembrane region" description="Helical" evidence="7">
    <location>
        <begin position="26"/>
        <end position="50"/>
    </location>
</feature>
<comment type="subcellular location">
    <subcellularLocation>
        <location evidence="1">Cell membrane</location>
        <topology evidence="1">Multi-pass membrane protein</topology>
    </subcellularLocation>
</comment>
<keyword evidence="5 7" id="KW-1133">Transmembrane helix</keyword>
<feature type="transmembrane region" description="Helical" evidence="7">
    <location>
        <begin position="321"/>
        <end position="341"/>
    </location>
</feature>
<dbReference type="NCBIfam" id="TIGR01185">
    <property type="entry name" value="devC"/>
    <property type="match status" value="1"/>
</dbReference>
<dbReference type="InterPro" id="IPR005891">
    <property type="entry name" value="DevC"/>
</dbReference>
<gene>
    <name evidence="9" type="ORF">I0K15_12625</name>
</gene>
<sequence>MIALLTRLIGRLPVGWLQLTHSKGRLFAALAGVAFADVLVLVQLGILGALNSTIIQGYEMFEADIMISANDANTMTEGSNVPRQYLFEALADPDVVDGTTLFIGFRDWLHNNNDRSLQVFGVDTEKSGFLRPDLAAQIAPLRLADYAILDRMTRGFTAEEAAAVRPQTPMIFELEGRTVTVVDTFEGGVGFAADGYMFASDQTFLRLFPNRSTGAPNHVLLRTARGADAEAVAARLQERIGDQMRVRTFDAAAQEDLSYQTTERPTGIIFGFGVVIGIMVGIVIVYQVLATDVADHLKEYATFKAMGYSQGFFLGIVLEEALVLAVLGFIPGVVIALLLYAGMEAMTALPMSLTITTAVAVLIGTIVACALSGAVATRRLASADPADLF</sequence>
<dbReference type="InterPro" id="IPR051125">
    <property type="entry name" value="ABC-4/HrtB_transporter"/>
</dbReference>
<protein>
    <submittedName>
        <fullName evidence="9">FtsX-like permease family protein</fullName>
    </submittedName>
</protein>
<proteinExistence type="predicted"/>
<dbReference type="Pfam" id="PF02687">
    <property type="entry name" value="FtsX"/>
    <property type="match status" value="1"/>
</dbReference>
<keyword evidence="2" id="KW-0813">Transport</keyword>
<dbReference type="EMBL" id="CP064942">
    <property type="protein sequence ID" value="QPH52655.1"/>
    <property type="molecule type" value="Genomic_DNA"/>
</dbReference>
<evidence type="ECO:0000256" key="3">
    <source>
        <dbReference type="ARBA" id="ARBA00022475"/>
    </source>
</evidence>
<dbReference type="InterPro" id="IPR003838">
    <property type="entry name" value="ABC3_permease_C"/>
</dbReference>
<dbReference type="KEGG" id="poz:I0K15_12625"/>
<dbReference type="PANTHER" id="PTHR43738">
    <property type="entry name" value="ABC TRANSPORTER, MEMBRANE PROTEIN"/>
    <property type="match status" value="1"/>
</dbReference>
<dbReference type="GO" id="GO:0005886">
    <property type="term" value="C:plasma membrane"/>
    <property type="evidence" value="ECO:0007669"/>
    <property type="project" value="UniProtKB-SubCell"/>
</dbReference>
<keyword evidence="3" id="KW-1003">Cell membrane</keyword>
<organism evidence="9 10">
    <name type="scientific">Pontivivens ytuae</name>
    <dbReference type="NCBI Taxonomy" id="2789856"/>
    <lineage>
        <taxon>Bacteria</taxon>
        <taxon>Pseudomonadati</taxon>
        <taxon>Pseudomonadota</taxon>
        <taxon>Alphaproteobacteria</taxon>
        <taxon>Rhodobacterales</taxon>
        <taxon>Paracoccaceae</taxon>
        <taxon>Pontivivens</taxon>
    </lineage>
</organism>
<keyword evidence="4 7" id="KW-0812">Transmembrane</keyword>
<feature type="transmembrane region" description="Helical" evidence="7">
    <location>
        <begin position="353"/>
        <end position="375"/>
    </location>
</feature>
<name>A0A7S9QBF6_9RHOB</name>
<dbReference type="Proteomes" id="UP000594800">
    <property type="component" value="Chromosome"/>
</dbReference>
<evidence type="ECO:0000256" key="4">
    <source>
        <dbReference type="ARBA" id="ARBA00022692"/>
    </source>
</evidence>
<evidence type="ECO:0000313" key="9">
    <source>
        <dbReference type="EMBL" id="QPH52655.1"/>
    </source>
</evidence>
<dbReference type="RefSeq" id="WP_196101866.1">
    <property type="nucleotide sequence ID" value="NZ_CP064942.1"/>
</dbReference>
<keyword evidence="10" id="KW-1185">Reference proteome</keyword>
<keyword evidence="6 7" id="KW-0472">Membrane</keyword>
<evidence type="ECO:0000256" key="7">
    <source>
        <dbReference type="SAM" id="Phobius"/>
    </source>
</evidence>
<evidence type="ECO:0000256" key="5">
    <source>
        <dbReference type="ARBA" id="ARBA00022989"/>
    </source>
</evidence>
<evidence type="ECO:0000256" key="2">
    <source>
        <dbReference type="ARBA" id="ARBA00022448"/>
    </source>
</evidence>
<feature type="transmembrane region" description="Helical" evidence="7">
    <location>
        <begin position="268"/>
        <end position="289"/>
    </location>
</feature>
<dbReference type="PIRSF" id="PIRSF031773">
    <property type="entry name" value="DevC"/>
    <property type="match status" value="1"/>
</dbReference>